<dbReference type="AlphaFoldDB" id="A0A5C4LZ79"/>
<dbReference type="InterPro" id="IPR011005">
    <property type="entry name" value="Dihydropteroate_synth-like_sf"/>
</dbReference>
<comment type="caution">
    <text evidence="14">The sequence shown here is derived from an EMBL/GenBank/DDBJ whole genome shotgun (WGS) entry which is preliminary data.</text>
</comment>
<dbReference type="GO" id="GO:0005829">
    <property type="term" value="C:cytosol"/>
    <property type="evidence" value="ECO:0007669"/>
    <property type="project" value="TreeGrafter"/>
</dbReference>
<dbReference type="InterPro" id="IPR006390">
    <property type="entry name" value="DHP_synth_dom"/>
</dbReference>
<proteinExistence type="inferred from homology"/>
<keyword evidence="9 12" id="KW-0460">Magnesium</keyword>
<evidence type="ECO:0000256" key="1">
    <source>
        <dbReference type="ARBA" id="ARBA00000012"/>
    </source>
</evidence>
<dbReference type="UniPathway" id="UPA00077">
    <property type="reaction ID" value="UER00156"/>
</dbReference>
<dbReference type="Proteomes" id="UP000305546">
    <property type="component" value="Unassembled WGS sequence"/>
</dbReference>
<protein>
    <recommendedName>
        <fullName evidence="6 12">Dihydropteroate synthase</fullName>
        <shortName evidence="12">DHPS</shortName>
        <ecNumber evidence="5 12">2.5.1.15</ecNumber>
    </recommendedName>
    <alternativeName>
        <fullName evidence="11 12">Dihydropteroate pyrophosphorylase</fullName>
    </alternativeName>
</protein>
<dbReference type="PROSITE" id="PS00793">
    <property type="entry name" value="DHPS_2"/>
    <property type="match status" value="1"/>
</dbReference>
<dbReference type="NCBIfam" id="TIGR01496">
    <property type="entry name" value="DHPS"/>
    <property type="match status" value="1"/>
</dbReference>
<dbReference type="EMBL" id="VDFW01000012">
    <property type="protein sequence ID" value="TNC25104.1"/>
    <property type="molecule type" value="Genomic_DNA"/>
</dbReference>
<organism evidence="14 15">
    <name type="scientific">Amycolatopsis alkalitolerans</name>
    <dbReference type="NCBI Taxonomy" id="2547244"/>
    <lineage>
        <taxon>Bacteria</taxon>
        <taxon>Bacillati</taxon>
        <taxon>Actinomycetota</taxon>
        <taxon>Actinomycetes</taxon>
        <taxon>Pseudonocardiales</taxon>
        <taxon>Pseudonocardiaceae</taxon>
        <taxon>Amycolatopsis</taxon>
    </lineage>
</organism>
<dbReference type="PANTHER" id="PTHR20941">
    <property type="entry name" value="FOLATE SYNTHESIS PROTEINS"/>
    <property type="match status" value="1"/>
</dbReference>
<dbReference type="GO" id="GO:0046656">
    <property type="term" value="P:folic acid biosynthetic process"/>
    <property type="evidence" value="ECO:0007669"/>
    <property type="project" value="UniProtKB-KW"/>
</dbReference>
<dbReference type="GO" id="GO:0046654">
    <property type="term" value="P:tetrahydrofolate biosynthetic process"/>
    <property type="evidence" value="ECO:0007669"/>
    <property type="project" value="UniProtKB-UniPathway"/>
</dbReference>
<evidence type="ECO:0000256" key="5">
    <source>
        <dbReference type="ARBA" id="ARBA00012458"/>
    </source>
</evidence>
<comment type="function">
    <text evidence="12">Catalyzes the condensation of para-aminobenzoate (pABA) with 6-hydroxymethyl-7,8-dihydropterin diphosphate (DHPt-PP) to form 7,8-dihydropteroate (H2Pte), the immediate precursor of folate derivatives.</text>
</comment>
<name>A0A5C4LZ79_9PSEU</name>
<keyword evidence="7 12" id="KW-0808">Transferase</keyword>
<dbReference type="GO" id="GO:0004156">
    <property type="term" value="F:dihydropteroate synthase activity"/>
    <property type="evidence" value="ECO:0007669"/>
    <property type="project" value="UniProtKB-EC"/>
</dbReference>
<evidence type="ECO:0000256" key="8">
    <source>
        <dbReference type="ARBA" id="ARBA00022723"/>
    </source>
</evidence>
<feature type="domain" description="Pterin-binding" evidence="13">
    <location>
        <begin position="23"/>
        <end position="281"/>
    </location>
</feature>
<evidence type="ECO:0000256" key="3">
    <source>
        <dbReference type="ARBA" id="ARBA00004763"/>
    </source>
</evidence>
<dbReference type="PROSITE" id="PS50972">
    <property type="entry name" value="PTERIN_BINDING"/>
    <property type="match status" value="1"/>
</dbReference>
<evidence type="ECO:0000256" key="2">
    <source>
        <dbReference type="ARBA" id="ARBA00001946"/>
    </source>
</evidence>
<evidence type="ECO:0000256" key="12">
    <source>
        <dbReference type="RuleBase" id="RU361205"/>
    </source>
</evidence>
<dbReference type="EC" id="2.5.1.15" evidence="5 12"/>
<accession>A0A5C4LZ79</accession>
<dbReference type="GO" id="GO:0046872">
    <property type="term" value="F:metal ion binding"/>
    <property type="evidence" value="ECO:0007669"/>
    <property type="project" value="UniProtKB-KW"/>
</dbReference>
<comment type="pathway">
    <text evidence="3 12">Cofactor biosynthesis; tetrahydrofolate biosynthesis; 7,8-dihydrofolate from 2-amino-4-hydroxy-6-hydroxymethyl-7,8-dihydropteridine diphosphate and 4-aminobenzoate: step 1/2.</text>
</comment>
<sequence>MQTNVEAQTAENGVTTLPELDRCVVMAVVNVTPDSFSDGGLFFETKAAIAHGMGLLRAGADIIDVGGESTRPGAGRVPADEELRRVLPVVSELSAAGASVSIDTTRACVAEAAVDAGARIVNDVSGGLADPLMPRFVAHADVPYILMHWRGPSTQMQRNAHYGDVVTEVAAELQQRLCAVVDAGVRADQIVLDPGLGFAKTAEHNWRLLAHLDVLKQLGRPLLIGASRKSFLGELLAGEGGAKTPTDERDAASAAVAALAAATGVWGVRAHTVPLTLDAVRVAAALRAAA</sequence>
<reference evidence="14 15" key="1">
    <citation type="submission" date="2019-06" db="EMBL/GenBank/DDBJ databases">
        <title>Amycolatopsis alkalitolerans sp. nov., isolated from Gastrodia elata Blume.</title>
        <authorList>
            <person name="Narsing Rao M.P."/>
            <person name="Li W.J."/>
        </authorList>
    </citation>
    <scope>NUCLEOTIDE SEQUENCE [LARGE SCALE GENOMIC DNA]</scope>
    <source>
        <strain evidence="14 15">SYSUP0005</strain>
    </source>
</reference>
<keyword evidence="15" id="KW-1185">Reference proteome</keyword>
<dbReference type="Pfam" id="PF00809">
    <property type="entry name" value="Pterin_bind"/>
    <property type="match status" value="1"/>
</dbReference>
<evidence type="ECO:0000256" key="9">
    <source>
        <dbReference type="ARBA" id="ARBA00022842"/>
    </source>
</evidence>
<gene>
    <name evidence="14" type="primary">folP</name>
    <name evidence="14" type="ORF">FG385_15775</name>
</gene>
<dbReference type="SUPFAM" id="SSF51717">
    <property type="entry name" value="Dihydropteroate synthetase-like"/>
    <property type="match status" value="1"/>
</dbReference>
<dbReference type="FunFam" id="3.20.20.20:FF:000006">
    <property type="entry name" value="Dihydropteroate synthase"/>
    <property type="match status" value="1"/>
</dbReference>
<dbReference type="InterPro" id="IPR045031">
    <property type="entry name" value="DHP_synth-like"/>
</dbReference>
<evidence type="ECO:0000256" key="10">
    <source>
        <dbReference type="ARBA" id="ARBA00022909"/>
    </source>
</evidence>
<comment type="cofactor">
    <cofactor evidence="2 12">
        <name>Mg(2+)</name>
        <dbReference type="ChEBI" id="CHEBI:18420"/>
    </cofactor>
</comment>
<comment type="similarity">
    <text evidence="4 12">Belongs to the DHPS family.</text>
</comment>
<evidence type="ECO:0000256" key="11">
    <source>
        <dbReference type="ARBA" id="ARBA00030193"/>
    </source>
</evidence>
<keyword evidence="10 12" id="KW-0289">Folate biosynthesis</keyword>
<evidence type="ECO:0000259" key="13">
    <source>
        <dbReference type="PROSITE" id="PS50972"/>
    </source>
</evidence>
<comment type="catalytic activity">
    <reaction evidence="1">
        <text>(7,8-dihydropterin-6-yl)methyl diphosphate + 4-aminobenzoate = 7,8-dihydropteroate + diphosphate</text>
        <dbReference type="Rhea" id="RHEA:19949"/>
        <dbReference type="ChEBI" id="CHEBI:17836"/>
        <dbReference type="ChEBI" id="CHEBI:17839"/>
        <dbReference type="ChEBI" id="CHEBI:33019"/>
        <dbReference type="ChEBI" id="CHEBI:72950"/>
        <dbReference type="EC" id="2.5.1.15"/>
    </reaction>
</comment>
<evidence type="ECO:0000256" key="6">
    <source>
        <dbReference type="ARBA" id="ARBA00016919"/>
    </source>
</evidence>
<dbReference type="InterPro" id="IPR000489">
    <property type="entry name" value="Pterin-binding_dom"/>
</dbReference>
<evidence type="ECO:0000256" key="7">
    <source>
        <dbReference type="ARBA" id="ARBA00022679"/>
    </source>
</evidence>
<dbReference type="OrthoDB" id="9811744at2"/>
<dbReference type="Gene3D" id="3.20.20.20">
    <property type="entry name" value="Dihydropteroate synthase-like"/>
    <property type="match status" value="1"/>
</dbReference>
<evidence type="ECO:0000256" key="4">
    <source>
        <dbReference type="ARBA" id="ARBA00009503"/>
    </source>
</evidence>
<keyword evidence="8 12" id="KW-0479">Metal-binding</keyword>
<dbReference type="PANTHER" id="PTHR20941:SF1">
    <property type="entry name" value="FOLIC ACID SYNTHESIS PROTEIN FOL1"/>
    <property type="match status" value="1"/>
</dbReference>
<evidence type="ECO:0000313" key="15">
    <source>
        <dbReference type="Proteomes" id="UP000305546"/>
    </source>
</evidence>
<dbReference type="PROSITE" id="PS00792">
    <property type="entry name" value="DHPS_1"/>
    <property type="match status" value="1"/>
</dbReference>
<evidence type="ECO:0000313" key="14">
    <source>
        <dbReference type="EMBL" id="TNC25104.1"/>
    </source>
</evidence>
<dbReference type="CDD" id="cd00739">
    <property type="entry name" value="DHPS"/>
    <property type="match status" value="1"/>
</dbReference>